<dbReference type="InterPro" id="IPR003170">
    <property type="entry name" value="MurB"/>
</dbReference>
<keyword evidence="13 18" id="KW-0560">Oxidoreductase</keyword>
<gene>
    <name evidence="18" type="ORF">MNBD_BACTEROID05-652</name>
</gene>
<evidence type="ECO:0000256" key="10">
    <source>
        <dbReference type="ARBA" id="ARBA00022857"/>
    </source>
</evidence>
<keyword evidence="14" id="KW-0131">Cell cycle</keyword>
<comment type="function">
    <text evidence="2">Cell wall formation.</text>
</comment>
<evidence type="ECO:0000256" key="2">
    <source>
        <dbReference type="ARBA" id="ARBA00003921"/>
    </source>
</evidence>
<evidence type="ECO:0000256" key="5">
    <source>
        <dbReference type="ARBA" id="ARBA00012518"/>
    </source>
</evidence>
<reference evidence="18" key="1">
    <citation type="submission" date="2018-06" db="EMBL/GenBank/DDBJ databases">
        <authorList>
            <person name="Zhirakovskaya E."/>
        </authorList>
    </citation>
    <scope>NUCLEOTIDE SEQUENCE</scope>
</reference>
<feature type="non-terminal residue" evidence="18">
    <location>
        <position position="283"/>
    </location>
</feature>
<evidence type="ECO:0000313" key="18">
    <source>
        <dbReference type="EMBL" id="VAW12097.1"/>
    </source>
</evidence>
<dbReference type="Gene3D" id="3.90.78.10">
    <property type="entry name" value="UDP-N-acetylenolpyruvoylglucosamine reductase, C-terminal domain"/>
    <property type="match status" value="1"/>
</dbReference>
<dbReference type="Pfam" id="PF02873">
    <property type="entry name" value="MurB_C"/>
    <property type="match status" value="1"/>
</dbReference>
<dbReference type="InterPro" id="IPR016166">
    <property type="entry name" value="FAD-bd_PCMH"/>
</dbReference>
<dbReference type="GO" id="GO:0071555">
    <property type="term" value="P:cell wall organization"/>
    <property type="evidence" value="ECO:0007669"/>
    <property type="project" value="UniProtKB-KW"/>
</dbReference>
<dbReference type="AlphaFoldDB" id="A0A3B0TFI5"/>
<dbReference type="NCBIfam" id="TIGR00179">
    <property type="entry name" value="murB"/>
    <property type="match status" value="1"/>
</dbReference>
<dbReference type="InterPro" id="IPR016167">
    <property type="entry name" value="FAD-bd_PCMH_sub1"/>
</dbReference>
<evidence type="ECO:0000256" key="8">
    <source>
        <dbReference type="ARBA" id="ARBA00022630"/>
    </source>
</evidence>
<comment type="subcellular location">
    <subcellularLocation>
        <location evidence="3">Cytoplasm</location>
    </subcellularLocation>
</comment>
<dbReference type="InterPro" id="IPR011601">
    <property type="entry name" value="MurB_C"/>
</dbReference>
<evidence type="ECO:0000256" key="1">
    <source>
        <dbReference type="ARBA" id="ARBA00001974"/>
    </source>
</evidence>
<dbReference type="UniPathway" id="UPA00219"/>
<dbReference type="Gene3D" id="3.30.465.10">
    <property type="match status" value="1"/>
</dbReference>
<evidence type="ECO:0000256" key="14">
    <source>
        <dbReference type="ARBA" id="ARBA00023306"/>
    </source>
</evidence>
<evidence type="ECO:0000259" key="17">
    <source>
        <dbReference type="PROSITE" id="PS51387"/>
    </source>
</evidence>
<dbReference type="InterPro" id="IPR016169">
    <property type="entry name" value="FAD-bd_PCMH_sub2"/>
</dbReference>
<dbReference type="InterPro" id="IPR036318">
    <property type="entry name" value="FAD-bd_PCMH-like_sf"/>
</dbReference>
<evidence type="ECO:0000256" key="4">
    <source>
        <dbReference type="ARBA" id="ARBA00004752"/>
    </source>
</evidence>
<feature type="domain" description="FAD-binding PCMH-type" evidence="17">
    <location>
        <begin position="24"/>
        <end position="189"/>
    </location>
</feature>
<dbReference type="EMBL" id="UOEN01000075">
    <property type="protein sequence ID" value="VAW12097.1"/>
    <property type="molecule type" value="Genomic_DNA"/>
</dbReference>
<dbReference type="GO" id="GO:0008360">
    <property type="term" value="P:regulation of cell shape"/>
    <property type="evidence" value="ECO:0007669"/>
    <property type="project" value="UniProtKB-KW"/>
</dbReference>
<dbReference type="GO" id="GO:0008762">
    <property type="term" value="F:UDP-N-acetylmuramate dehydrogenase activity"/>
    <property type="evidence" value="ECO:0007669"/>
    <property type="project" value="UniProtKB-EC"/>
</dbReference>
<dbReference type="GO" id="GO:0051301">
    <property type="term" value="P:cell division"/>
    <property type="evidence" value="ECO:0007669"/>
    <property type="project" value="UniProtKB-KW"/>
</dbReference>
<sequence length="283" mass="30512">MSSISSQPNIQLNAILSNFTTFRIGGPCKGLVQCSKPEELLTAIHYFNQQNEKFILIGGGSNILVADEGLDSFVICFSGDTPQIVQDGTDLIVCAATSLDALALYAAEHGLDGINYCSGIPGTVGGAIAGNAGAFGKQIGDVLASAELINFKGSKKEVKQGYFQFAYRDSILKVTKEIVISARLSLVSDQKDDLIKKRNQILNLRKLKHPDLSKDFCAGSFFRNIEPTSKAGKRQAAGWFLEKAGIKGSICGEAFIYDKHANIIIHNGKAKSSDVMKLSKQMQ</sequence>
<organism evidence="18">
    <name type="scientific">hydrothermal vent metagenome</name>
    <dbReference type="NCBI Taxonomy" id="652676"/>
    <lineage>
        <taxon>unclassified sequences</taxon>
        <taxon>metagenomes</taxon>
        <taxon>ecological metagenomes</taxon>
    </lineage>
</organism>
<keyword evidence="10" id="KW-0521">NADP</keyword>
<comment type="pathway">
    <text evidence="4">Cell wall biogenesis; peptidoglycan biosynthesis.</text>
</comment>
<evidence type="ECO:0000256" key="6">
    <source>
        <dbReference type="ARBA" id="ARBA00022490"/>
    </source>
</evidence>
<keyword evidence="11" id="KW-0133">Cell shape</keyword>
<evidence type="ECO:0000256" key="3">
    <source>
        <dbReference type="ARBA" id="ARBA00004496"/>
    </source>
</evidence>
<evidence type="ECO:0000256" key="12">
    <source>
        <dbReference type="ARBA" id="ARBA00022984"/>
    </source>
</evidence>
<dbReference type="EC" id="1.3.1.98" evidence="5"/>
<dbReference type="SUPFAM" id="SSF56194">
    <property type="entry name" value="Uridine diphospho-N-Acetylenolpyruvylglucosamine reductase, MurB, C-terminal domain"/>
    <property type="match status" value="1"/>
</dbReference>
<evidence type="ECO:0000256" key="13">
    <source>
        <dbReference type="ARBA" id="ARBA00023002"/>
    </source>
</evidence>
<evidence type="ECO:0000256" key="11">
    <source>
        <dbReference type="ARBA" id="ARBA00022960"/>
    </source>
</evidence>
<dbReference type="HAMAP" id="MF_00037">
    <property type="entry name" value="MurB"/>
    <property type="match status" value="1"/>
</dbReference>
<evidence type="ECO:0000256" key="9">
    <source>
        <dbReference type="ARBA" id="ARBA00022827"/>
    </source>
</evidence>
<dbReference type="Pfam" id="PF01565">
    <property type="entry name" value="FAD_binding_4"/>
    <property type="match status" value="1"/>
</dbReference>
<comment type="catalytic activity">
    <reaction evidence="16">
        <text>UDP-N-acetyl-alpha-D-muramate + NADP(+) = UDP-N-acetyl-3-O-(1-carboxyvinyl)-alpha-D-glucosamine + NADPH + H(+)</text>
        <dbReference type="Rhea" id="RHEA:12248"/>
        <dbReference type="ChEBI" id="CHEBI:15378"/>
        <dbReference type="ChEBI" id="CHEBI:57783"/>
        <dbReference type="ChEBI" id="CHEBI:58349"/>
        <dbReference type="ChEBI" id="CHEBI:68483"/>
        <dbReference type="ChEBI" id="CHEBI:70757"/>
        <dbReference type="EC" id="1.3.1.98"/>
    </reaction>
</comment>
<evidence type="ECO:0000256" key="16">
    <source>
        <dbReference type="ARBA" id="ARBA00048914"/>
    </source>
</evidence>
<protein>
    <recommendedName>
        <fullName evidence="5">UDP-N-acetylmuramate dehydrogenase</fullName>
        <ecNumber evidence="5">1.3.1.98</ecNumber>
    </recommendedName>
</protein>
<dbReference type="PANTHER" id="PTHR21071:SF4">
    <property type="entry name" value="UDP-N-ACETYLENOLPYRUVOYLGLUCOSAMINE REDUCTASE"/>
    <property type="match status" value="1"/>
</dbReference>
<keyword evidence="9" id="KW-0274">FAD</keyword>
<name>A0A3B0TFI5_9ZZZZ</name>
<keyword evidence="7" id="KW-0132">Cell division</keyword>
<keyword evidence="15" id="KW-0961">Cell wall biogenesis/degradation</keyword>
<dbReference type="PROSITE" id="PS51387">
    <property type="entry name" value="FAD_PCMH"/>
    <property type="match status" value="1"/>
</dbReference>
<dbReference type="GO" id="GO:0005829">
    <property type="term" value="C:cytosol"/>
    <property type="evidence" value="ECO:0007669"/>
    <property type="project" value="TreeGrafter"/>
</dbReference>
<proteinExistence type="inferred from homology"/>
<dbReference type="PANTHER" id="PTHR21071">
    <property type="entry name" value="UDP-N-ACETYLENOLPYRUVOYLGLUCOSAMINE REDUCTASE"/>
    <property type="match status" value="1"/>
</dbReference>
<dbReference type="GO" id="GO:0009252">
    <property type="term" value="P:peptidoglycan biosynthetic process"/>
    <property type="evidence" value="ECO:0007669"/>
    <property type="project" value="UniProtKB-UniPathway"/>
</dbReference>
<dbReference type="InterPro" id="IPR006094">
    <property type="entry name" value="Oxid_FAD_bind_N"/>
</dbReference>
<keyword evidence="12" id="KW-0573">Peptidoglycan synthesis</keyword>
<dbReference type="GO" id="GO:0071949">
    <property type="term" value="F:FAD binding"/>
    <property type="evidence" value="ECO:0007669"/>
    <property type="project" value="InterPro"/>
</dbReference>
<dbReference type="Gene3D" id="3.30.43.10">
    <property type="entry name" value="Uridine Diphospho-n-acetylenolpyruvylglucosamine Reductase, domain 2"/>
    <property type="match status" value="1"/>
</dbReference>
<comment type="cofactor">
    <cofactor evidence="1">
        <name>FAD</name>
        <dbReference type="ChEBI" id="CHEBI:57692"/>
    </cofactor>
</comment>
<dbReference type="SUPFAM" id="SSF56176">
    <property type="entry name" value="FAD-binding/transporter-associated domain-like"/>
    <property type="match status" value="1"/>
</dbReference>
<evidence type="ECO:0000256" key="7">
    <source>
        <dbReference type="ARBA" id="ARBA00022618"/>
    </source>
</evidence>
<keyword evidence="6" id="KW-0963">Cytoplasm</keyword>
<keyword evidence="8" id="KW-0285">Flavoprotein</keyword>
<evidence type="ECO:0000256" key="15">
    <source>
        <dbReference type="ARBA" id="ARBA00023316"/>
    </source>
</evidence>
<accession>A0A3B0TFI5</accession>
<dbReference type="InterPro" id="IPR036635">
    <property type="entry name" value="MurB_C_sf"/>
</dbReference>